<evidence type="ECO:0000313" key="2">
    <source>
        <dbReference type="Proteomes" id="UP000325440"/>
    </source>
</evidence>
<accession>A0A5E4MVH9</accession>
<sequence length="85" mass="9694">MYVIGTKEGNSAQTYSRNQFKICKEKFMSKEGVPDVTDVPGNCRLLEARGLRDVTAKENAIQENSDKKKLIHYTQLETQRTTVNK</sequence>
<organism evidence="1 2">
    <name type="scientific">Cinara cedri</name>
    <dbReference type="NCBI Taxonomy" id="506608"/>
    <lineage>
        <taxon>Eukaryota</taxon>
        <taxon>Metazoa</taxon>
        <taxon>Ecdysozoa</taxon>
        <taxon>Arthropoda</taxon>
        <taxon>Hexapoda</taxon>
        <taxon>Insecta</taxon>
        <taxon>Pterygota</taxon>
        <taxon>Neoptera</taxon>
        <taxon>Paraneoptera</taxon>
        <taxon>Hemiptera</taxon>
        <taxon>Sternorrhyncha</taxon>
        <taxon>Aphidomorpha</taxon>
        <taxon>Aphidoidea</taxon>
        <taxon>Aphididae</taxon>
        <taxon>Lachninae</taxon>
        <taxon>Cinara</taxon>
    </lineage>
</organism>
<dbReference type="OrthoDB" id="6576195at2759"/>
<keyword evidence="2" id="KW-1185">Reference proteome</keyword>
<evidence type="ECO:0000313" key="1">
    <source>
        <dbReference type="EMBL" id="VVC35554.1"/>
    </source>
</evidence>
<name>A0A5E4MVH9_9HEMI</name>
<reference evidence="1 2" key="1">
    <citation type="submission" date="2019-08" db="EMBL/GenBank/DDBJ databases">
        <authorList>
            <person name="Alioto T."/>
            <person name="Alioto T."/>
            <person name="Gomez Garrido J."/>
        </authorList>
    </citation>
    <scope>NUCLEOTIDE SEQUENCE [LARGE SCALE GENOMIC DNA]</scope>
</reference>
<protein>
    <submittedName>
        <fullName evidence="1">Uncharacterized protein</fullName>
    </submittedName>
</protein>
<proteinExistence type="predicted"/>
<gene>
    <name evidence="1" type="ORF">CINCED_3A005362</name>
</gene>
<dbReference type="AlphaFoldDB" id="A0A5E4MVH9"/>
<dbReference type="EMBL" id="CABPRJ010001427">
    <property type="protein sequence ID" value="VVC35554.1"/>
    <property type="molecule type" value="Genomic_DNA"/>
</dbReference>
<dbReference type="Proteomes" id="UP000325440">
    <property type="component" value="Unassembled WGS sequence"/>
</dbReference>